<reference evidence="2 3" key="1">
    <citation type="submission" date="2018-02" db="EMBL/GenBank/DDBJ databases">
        <title>Genome sequencing of Solimonas sp. HR-BB.</title>
        <authorList>
            <person name="Lee Y."/>
            <person name="Jeon C.O."/>
        </authorList>
    </citation>
    <scope>NUCLEOTIDE SEQUENCE [LARGE SCALE GENOMIC DNA]</scope>
    <source>
        <strain evidence="2 3">HR-BB</strain>
    </source>
</reference>
<comment type="caution">
    <text evidence="2">The sequence shown here is derived from an EMBL/GenBank/DDBJ whole genome shotgun (WGS) entry which is preliminary data.</text>
</comment>
<feature type="domain" description="VOC" evidence="1">
    <location>
        <begin position="1"/>
        <end position="120"/>
    </location>
</feature>
<dbReference type="Pfam" id="PF00903">
    <property type="entry name" value="Glyoxalase"/>
    <property type="match status" value="1"/>
</dbReference>
<dbReference type="Proteomes" id="UP000238220">
    <property type="component" value="Unassembled WGS sequence"/>
</dbReference>
<evidence type="ECO:0000259" key="1">
    <source>
        <dbReference type="PROSITE" id="PS51819"/>
    </source>
</evidence>
<evidence type="ECO:0000313" key="3">
    <source>
        <dbReference type="Proteomes" id="UP000238220"/>
    </source>
</evidence>
<dbReference type="EMBL" id="PSNW01000002">
    <property type="protein sequence ID" value="PPE74821.1"/>
    <property type="molecule type" value="Genomic_DNA"/>
</dbReference>
<dbReference type="Gene3D" id="3.30.720.120">
    <property type="match status" value="1"/>
</dbReference>
<dbReference type="AlphaFoldDB" id="A0A2S5TIM9"/>
<dbReference type="InterPro" id="IPR037523">
    <property type="entry name" value="VOC_core"/>
</dbReference>
<dbReference type="InterPro" id="IPR029068">
    <property type="entry name" value="Glyas_Bleomycin-R_OHBP_Dase"/>
</dbReference>
<dbReference type="SUPFAM" id="SSF54593">
    <property type="entry name" value="Glyoxalase/Bleomycin resistance protein/Dihydroxybiphenyl dioxygenase"/>
    <property type="match status" value="1"/>
</dbReference>
<name>A0A2S5TIM9_9GAMM</name>
<gene>
    <name evidence="2" type="ORF">C3942_03865</name>
</gene>
<dbReference type="PROSITE" id="PS51819">
    <property type="entry name" value="VOC"/>
    <property type="match status" value="1"/>
</dbReference>
<evidence type="ECO:0000313" key="2">
    <source>
        <dbReference type="EMBL" id="PPE74821.1"/>
    </source>
</evidence>
<organism evidence="2 3">
    <name type="scientific">Solimonas fluminis</name>
    <dbReference type="NCBI Taxonomy" id="2086571"/>
    <lineage>
        <taxon>Bacteria</taxon>
        <taxon>Pseudomonadati</taxon>
        <taxon>Pseudomonadota</taxon>
        <taxon>Gammaproteobacteria</taxon>
        <taxon>Nevskiales</taxon>
        <taxon>Nevskiaceae</taxon>
        <taxon>Solimonas</taxon>
    </lineage>
</organism>
<keyword evidence="3" id="KW-1185">Reference proteome</keyword>
<proteinExistence type="predicted"/>
<accession>A0A2S5TIM9</accession>
<dbReference type="RefSeq" id="WP_104229048.1">
    <property type="nucleotide sequence ID" value="NZ_PSNW01000002.1"/>
</dbReference>
<dbReference type="OrthoDB" id="9797663at2"/>
<dbReference type="InterPro" id="IPR004360">
    <property type="entry name" value="Glyas_Fos-R_dOase_dom"/>
</dbReference>
<dbReference type="Gene3D" id="3.30.720.110">
    <property type="match status" value="1"/>
</dbReference>
<sequence>MRHLYPIVTTPDLARCRAFYVEALGARVLFEQDWYLHLSVDGWEIGFLHPSHPRRLPVFAHTALTRGLCLALEVEDVRAAHALMLARGFELLGQLGEHPGGELSFSVMDPAGTVLNVVERRAEGGAEFFG</sequence>
<protein>
    <submittedName>
        <fullName evidence="2">Glyoxalase</fullName>
    </submittedName>
</protein>